<sequence>MSDFGSYGYSIERNFNDFGSRLQTLGVVGKTEVTILDNLYRISQTLMGRILTSANILGGFRVYIPKVQILDVISAYQSISAYKLSSDLDPLIYTLRAAAASVPRELEVPLDNRLILQMIAVHNSISINLGKVWETAVSLRLLSSSGANKDITIDGKQQILDEMLGKFSEGELSVLTPDFERATQLAGIKCPRQVEMRDMIADMLFSRKDSAPTLHELFHSMVKQRDVLREFRTDILFCSPDRFRELDRGLMVNILPHISKSDLGDNEESTTITPKNFSSCEFHVNNISDEAIEIGVAGCIGSGSITLEPLQDITVTGTGITFLTRVRPSLRIQLTSDIRSYSNAGFSIAKHAMDGTLRGNSELVNLFFQIVQPVTHYFPSLLDKLKGEGVLGITLSKFPVWIKNLVNGMQPGSICMGWLLTDSNSEKERIWYIYVLVMILPGFLLDPSFTFNSNSGNPPYLRDYGTFVNSMKKLYE</sequence>
<reference evidence="1" key="1">
    <citation type="journal article" date="2016" name="Nature">
        <title>Redefining the invertebrate RNA virosphere.</title>
        <authorList>
            <person name="Shi M."/>
            <person name="Lin X.D."/>
            <person name="Tian J.H."/>
            <person name="Chen L.J."/>
            <person name="Chen X."/>
            <person name="Li C.X."/>
            <person name="Qin X.C."/>
            <person name="Li J."/>
            <person name="Cao J.P."/>
            <person name="Eden J.S."/>
            <person name="Buchmann J."/>
            <person name="Wang W."/>
            <person name="Xu J."/>
            <person name="Holmes E.C."/>
            <person name="Zhang Y.Z."/>
        </authorList>
    </citation>
    <scope>NUCLEOTIDE SEQUENCE</scope>
    <source>
        <strain evidence="1">SCM95013</strain>
    </source>
</reference>
<name>A0A1L3KP72_9VIRU</name>
<proteinExistence type="predicted"/>
<protein>
    <submittedName>
        <fullName evidence="1">Uncharacterized protein</fullName>
    </submittedName>
</protein>
<evidence type="ECO:0000313" key="1">
    <source>
        <dbReference type="EMBL" id="APG79181.1"/>
    </source>
</evidence>
<dbReference type="EMBL" id="KX884701">
    <property type="protein sequence ID" value="APG79181.1"/>
    <property type="molecule type" value="Genomic_RNA"/>
</dbReference>
<accession>A0A1L3KP72</accession>
<organism evidence="1">
    <name type="scientific">Hubei diptera virus 21</name>
    <dbReference type="NCBI Taxonomy" id="1922882"/>
    <lineage>
        <taxon>Viruses</taxon>
        <taxon>Riboviria</taxon>
    </lineage>
</organism>